<evidence type="ECO:0000313" key="2">
    <source>
        <dbReference type="Proteomes" id="UP000790347"/>
    </source>
</evidence>
<proteinExistence type="predicted"/>
<gene>
    <name evidence="1" type="ORF">DERF_011033</name>
</gene>
<name>A0A922HVE2_DERFA</name>
<evidence type="ECO:0000313" key="1">
    <source>
        <dbReference type="EMBL" id="KAH9506293.1"/>
    </source>
</evidence>
<dbReference type="EMBL" id="ASGP02000005">
    <property type="protein sequence ID" value="KAH9506293.1"/>
    <property type="molecule type" value="Genomic_DNA"/>
</dbReference>
<protein>
    <submittedName>
        <fullName evidence="1">Uncharacterized protein</fullName>
    </submittedName>
</protein>
<sequence length="94" mass="10668">MKTLNYTCIQFADDRDGDSMNQNKFAIYSMVMDPLSMLATKLCILGTSQKVYEPLEMNSTNLRRGATAIILERGELLIGDRLFHSFIDSLIDSR</sequence>
<comment type="caution">
    <text evidence="1">The sequence shown here is derived from an EMBL/GenBank/DDBJ whole genome shotgun (WGS) entry which is preliminary data.</text>
</comment>
<organism evidence="1 2">
    <name type="scientific">Dermatophagoides farinae</name>
    <name type="common">American house dust mite</name>
    <dbReference type="NCBI Taxonomy" id="6954"/>
    <lineage>
        <taxon>Eukaryota</taxon>
        <taxon>Metazoa</taxon>
        <taxon>Ecdysozoa</taxon>
        <taxon>Arthropoda</taxon>
        <taxon>Chelicerata</taxon>
        <taxon>Arachnida</taxon>
        <taxon>Acari</taxon>
        <taxon>Acariformes</taxon>
        <taxon>Sarcoptiformes</taxon>
        <taxon>Astigmata</taxon>
        <taxon>Psoroptidia</taxon>
        <taxon>Analgoidea</taxon>
        <taxon>Pyroglyphidae</taxon>
        <taxon>Dermatophagoidinae</taxon>
        <taxon>Dermatophagoides</taxon>
    </lineage>
</organism>
<dbReference type="AlphaFoldDB" id="A0A922HVE2"/>
<dbReference type="Proteomes" id="UP000790347">
    <property type="component" value="Unassembled WGS sequence"/>
</dbReference>
<reference evidence="1" key="2">
    <citation type="journal article" date="2022" name="Res Sq">
        <title>Comparative Genomics Reveals Insights into the Divergent Evolution of Astigmatic Mites and Household Pest Adaptations.</title>
        <authorList>
            <person name="Xiong Q."/>
            <person name="Wan A.T.-Y."/>
            <person name="Liu X.-Y."/>
            <person name="Fung C.S.-H."/>
            <person name="Xiao X."/>
            <person name="Malainual N."/>
            <person name="Hou J."/>
            <person name="Wang L."/>
            <person name="Wang M."/>
            <person name="Yang K."/>
            <person name="Cui Y."/>
            <person name="Leung E."/>
            <person name="Nong W."/>
            <person name="Shin S.-K."/>
            <person name="Au S."/>
            <person name="Jeong K.Y."/>
            <person name="Chew F.T."/>
            <person name="Hui J."/>
            <person name="Leung T.F."/>
            <person name="Tungtrongchitr A."/>
            <person name="Zhong N."/>
            <person name="Liu Z."/>
            <person name="Tsui S."/>
        </authorList>
    </citation>
    <scope>NUCLEOTIDE SEQUENCE</scope>
    <source>
        <strain evidence="1">Derf</strain>
        <tissue evidence="1">Whole organism</tissue>
    </source>
</reference>
<accession>A0A922HVE2</accession>
<keyword evidence="2" id="KW-1185">Reference proteome</keyword>
<reference evidence="1" key="1">
    <citation type="submission" date="2013-05" db="EMBL/GenBank/DDBJ databases">
        <authorList>
            <person name="Yim A.K.Y."/>
            <person name="Chan T.F."/>
            <person name="Ji K.M."/>
            <person name="Liu X.Y."/>
            <person name="Zhou J.W."/>
            <person name="Li R.Q."/>
            <person name="Yang K.Y."/>
            <person name="Li J."/>
            <person name="Li M."/>
            <person name="Law P.T.W."/>
            <person name="Wu Y.L."/>
            <person name="Cai Z.L."/>
            <person name="Qin H."/>
            <person name="Bao Y."/>
            <person name="Leung R.K.K."/>
            <person name="Ng P.K.S."/>
            <person name="Zou J."/>
            <person name="Zhong X.J."/>
            <person name="Ran P.X."/>
            <person name="Zhong N.S."/>
            <person name="Liu Z.G."/>
            <person name="Tsui S.K.W."/>
        </authorList>
    </citation>
    <scope>NUCLEOTIDE SEQUENCE</scope>
    <source>
        <strain evidence="1">Derf</strain>
        <tissue evidence="1">Whole organism</tissue>
    </source>
</reference>